<dbReference type="Pfam" id="PF14026">
    <property type="entry name" value="SCO4226-like"/>
    <property type="match status" value="1"/>
</dbReference>
<reference evidence="1 2" key="1">
    <citation type="submission" date="2015-03" db="EMBL/GenBank/DDBJ databases">
        <title>Complete genome sequence of Muricauda lutaonensis CC-HSB-11T, isolated from a coastal hot spring.</title>
        <authorList>
            <person name="Kim K.M."/>
        </authorList>
    </citation>
    <scope>NUCLEOTIDE SEQUENCE [LARGE SCALE GENOMIC DNA]</scope>
    <source>
        <strain evidence="1 2">CC-HSB-11</strain>
    </source>
</reference>
<keyword evidence="2" id="KW-1185">Reference proteome</keyword>
<gene>
    <name evidence="1" type="ORF">VC82_1935</name>
</gene>
<evidence type="ECO:0000313" key="1">
    <source>
        <dbReference type="EMBL" id="AKA35540.1"/>
    </source>
</evidence>
<dbReference type="HOGENOM" id="CLU_163976_0_0_10"/>
<dbReference type="AlphaFoldDB" id="A0A0D5YTH0"/>
<dbReference type="RefSeq" id="WP_245615875.1">
    <property type="nucleotide sequence ID" value="NZ_CP011071.1"/>
</dbReference>
<dbReference type="PATRIC" id="fig|516051.4.peg.1994"/>
<proteinExistence type="predicted"/>
<protein>
    <submittedName>
        <fullName evidence="1">Membrane protein</fullName>
    </submittedName>
</protein>
<dbReference type="InterPro" id="IPR025336">
    <property type="entry name" value="SCO4226-like"/>
</dbReference>
<accession>A0A0D5YTH0</accession>
<evidence type="ECO:0000313" key="2">
    <source>
        <dbReference type="Proteomes" id="UP000032726"/>
    </source>
</evidence>
<dbReference type="STRING" id="516051.VC82_1935"/>
<dbReference type="Proteomes" id="UP000032726">
    <property type="component" value="Chromosome"/>
</dbReference>
<dbReference type="Gene3D" id="3.30.70.3090">
    <property type="entry name" value="ORF SCO4226, nickel-binding ferredoxin-like monomer"/>
    <property type="match status" value="1"/>
</dbReference>
<organism evidence="1 2">
    <name type="scientific">Flagellimonas lutaonensis</name>
    <dbReference type="NCBI Taxonomy" id="516051"/>
    <lineage>
        <taxon>Bacteria</taxon>
        <taxon>Pseudomonadati</taxon>
        <taxon>Bacteroidota</taxon>
        <taxon>Flavobacteriia</taxon>
        <taxon>Flavobacteriales</taxon>
        <taxon>Flavobacteriaceae</taxon>
        <taxon>Flagellimonas</taxon>
    </lineage>
</organism>
<dbReference type="EMBL" id="CP011071">
    <property type="protein sequence ID" value="AKA35540.1"/>
    <property type="molecule type" value="Genomic_DNA"/>
</dbReference>
<dbReference type="KEGG" id="mlt:VC82_1935"/>
<sequence>MKTSNVFTVLLTVIMTSAIYSQDRTEVRNEINKGIIKKKVAMKTYLIEREIPEAGKMTAEQLKGISQKSFSVLKEMGSDIEWLHSYVADDKVYCLYRAENEELIREHAEKGGFPVNSIQVVSTKIGPGTAKN</sequence>
<name>A0A0D5YTH0_9FLAO</name>
<dbReference type="InterPro" id="IPR042557">
    <property type="entry name" value="SCO4226"/>
</dbReference>